<accession>A0A8E2J722</accession>
<dbReference type="PANTHER" id="PTHR36156:SF2">
    <property type="entry name" value="CUPIN TYPE-2 DOMAIN-CONTAINING PROTEIN"/>
    <property type="match status" value="1"/>
</dbReference>
<dbReference type="AlphaFoldDB" id="A0A8E2J722"/>
<dbReference type="InterPro" id="IPR014710">
    <property type="entry name" value="RmlC-like_jellyroll"/>
</dbReference>
<dbReference type="Proteomes" id="UP000250043">
    <property type="component" value="Unassembled WGS sequence"/>
</dbReference>
<evidence type="ECO:0000256" key="1">
    <source>
        <dbReference type="SAM" id="MobiDB-lite"/>
    </source>
</evidence>
<dbReference type="OrthoDB" id="5840532at2759"/>
<dbReference type="CDD" id="cd02231">
    <property type="entry name" value="cupin_BLL6423-like"/>
    <property type="match status" value="1"/>
</dbReference>
<organism evidence="2 3">
    <name type="scientific">Obba rivulosa</name>
    <dbReference type="NCBI Taxonomy" id="1052685"/>
    <lineage>
        <taxon>Eukaryota</taxon>
        <taxon>Fungi</taxon>
        <taxon>Dikarya</taxon>
        <taxon>Basidiomycota</taxon>
        <taxon>Agaricomycotina</taxon>
        <taxon>Agaricomycetes</taxon>
        <taxon>Polyporales</taxon>
        <taxon>Gelatoporiaceae</taxon>
        <taxon>Obba</taxon>
    </lineage>
</organism>
<dbReference type="InterPro" id="IPR011051">
    <property type="entry name" value="RmlC_Cupin_sf"/>
</dbReference>
<dbReference type="Gene3D" id="2.60.120.10">
    <property type="entry name" value="Jelly Rolls"/>
    <property type="match status" value="1"/>
</dbReference>
<sequence>MSADARAPPPAIHRLVSGHNENGVSVIRTEDIVSPTPSESWPGVISATLWNTNATPTDDNNDDMDGSNRRPNGDLGIVMKNGTSMRYTDLAPGATASLHRTSSLDYNILISGKLVLILDNGVERLFETPGDLIIQRGTIHAWRNPGPEWTRWATVLIDARPAVVGGKALEAEVRT</sequence>
<keyword evidence="3" id="KW-1185">Reference proteome</keyword>
<name>A0A8E2J722_9APHY</name>
<evidence type="ECO:0000313" key="2">
    <source>
        <dbReference type="EMBL" id="OCH96140.1"/>
    </source>
</evidence>
<dbReference type="PANTHER" id="PTHR36156">
    <property type="entry name" value="SLR2101 PROTEIN"/>
    <property type="match status" value="1"/>
</dbReference>
<protein>
    <submittedName>
        <fullName evidence="2">Uncharacterized protein</fullName>
    </submittedName>
</protein>
<evidence type="ECO:0000313" key="3">
    <source>
        <dbReference type="Proteomes" id="UP000250043"/>
    </source>
</evidence>
<feature type="region of interest" description="Disordered" evidence="1">
    <location>
        <begin position="52"/>
        <end position="74"/>
    </location>
</feature>
<dbReference type="InterPro" id="IPR047142">
    <property type="entry name" value="OryJ/VirC-like"/>
</dbReference>
<proteinExistence type="predicted"/>
<reference evidence="2 3" key="1">
    <citation type="submission" date="2016-07" db="EMBL/GenBank/DDBJ databases">
        <title>Draft genome of the white-rot fungus Obba rivulosa 3A-2.</title>
        <authorList>
            <consortium name="DOE Joint Genome Institute"/>
            <person name="Miettinen O."/>
            <person name="Riley R."/>
            <person name="Acob R."/>
            <person name="Barry K."/>
            <person name="Cullen D."/>
            <person name="De Vries R."/>
            <person name="Hainaut M."/>
            <person name="Hatakka A."/>
            <person name="Henrissat B."/>
            <person name="Hilden K."/>
            <person name="Kuo R."/>
            <person name="Labutti K."/>
            <person name="Lipzen A."/>
            <person name="Makela M.R."/>
            <person name="Sandor L."/>
            <person name="Spatafora J.W."/>
            <person name="Grigoriev I.V."/>
            <person name="Hibbett D.S."/>
        </authorList>
    </citation>
    <scope>NUCLEOTIDE SEQUENCE [LARGE SCALE GENOMIC DNA]</scope>
    <source>
        <strain evidence="2 3">3A-2</strain>
    </source>
</reference>
<dbReference type="EMBL" id="KV722332">
    <property type="protein sequence ID" value="OCH96140.1"/>
    <property type="molecule type" value="Genomic_DNA"/>
</dbReference>
<gene>
    <name evidence="2" type="ORF">OBBRIDRAFT_822446</name>
</gene>
<dbReference type="SUPFAM" id="SSF51182">
    <property type="entry name" value="RmlC-like cupins"/>
    <property type="match status" value="1"/>
</dbReference>